<evidence type="ECO:0000313" key="1">
    <source>
        <dbReference type="EMBL" id="MBC5846246.1"/>
    </source>
</evidence>
<name>A0A923N2P3_9FLAO</name>
<dbReference type="AlphaFoldDB" id="A0A923N2P3"/>
<accession>A0A923N2P3</accession>
<reference evidence="1 2" key="1">
    <citation type="submission" date="2020-08" db="EMBL/GenBank/DDBJ databases">
        <title>Description of novel Flavobacterium F-392 isolate.</title>
        <authorList>
            <person name="Saticioglu I.B."/>
            <person name="Duman M."/>
            <person name="Altun S."/>
        </authorList>
    </citation>
    <scope>NUCLEOTIDE SEQUENCE [LARGE SCALE GENOMIC DNA]</scope>
    <source>
        <strain evidence="1 2">F-392</strain>
    </source>
</reference>
<dbReference type="EMBL" id="JACRUL010000093">
    <property type="protein sequence ID" value="MBC5846246.1"/>
    <property type="molecule type" value="Genomic_DNA"/>
</dbReference>
<evidence type="ECO:0000313" key="2">
    <source>
        <dbReference type="Proteomes" id="UP000641454"/>
    </source>
</evidence>
<gene>
    <name evidence="1" type="ORF">H8R25_17670</name>
</gene>
<dbReference type="RefSeq" id="WP_187021727.1">
    <property type="nucleotide sequence ID" value="NZ_JACRUK010000092.1"/>
</dbReference>
<keyword evidence="2" id="KW-1185">Reference proteome</keyword>
<proteinExistence type="predicted"/>
<organism evidence="1 2">
    <name type="scientific">Flavobacterium muglaense</name>
    <dbReference type="NCBI Taxonomy" id="2764716"/>
    <lineage>
        <taxon>Bacteria</taxon>
        <taxon>Pseudomonadati</taxon>
        <taxon>Bacteroidota</taxon>
        <taxon>Flavobacteriia</taxon>
        <taxon>Flavobacteriales</taxon>
        <taxon>Flavobacteriaceae</taxon>
        <taxon>Flavobacterium</taxon>
    </lineage>
</organism>
<protein>
    <submittedName>
        <fullName evidence="1">Type IV toxin-antitoxin system AbiEi family antitoxin domain-containing protein</fullName>
    </submittedName>
</protein>
<dbReference type="Proteomes" id="UP000641454">
    <property type="component" value="Unassembled WGS sequence"/>
</dbReference>
<comment type="caution">
    <text evidence="1">The sequence shown here is derived from an EMBL/GenBank/DDBJ whole genome shotgun (WGS) entry which is preliminary data.</text>
</comment>
<dbReference type="Pfam" id="PF19570">
    <property type="entry name" value="DUF6088"/>
    <property type="match status" value="1"/>
</dbReference>
<dbReference type="InterPro" id="IPR045738">
    <property type="entry name" value="DUF6088"/>
</dbReference>
<sequence length="198" mass="22314">MSKSIEIQVLEKIKRSPRGTLFFVDSFTKIANTKSANKSLERLVKSGEIERIAQGIYVRPVIDNYIGKVFPSIEQIAFAIAKRDRATVIPTGSYAMYKLGLTMQVPLNIVFYSDTSARKIKIGKQTITFKKASSKNLAFVGEISTLAIQALRSIGKDQATAEEMKQIKKILKNENLKHLQHDLQLAPVWIRKLMTDNE</sequence>